<evidence type="ECO:0000256" key="1">
    <source>
        <dbReference type="ARBA" id="ARBA00004651"/>
    </source>
</evidence>
<evidence type="ECO:0000256" key="5">
    <source>
        <dbReference type="ARBA" id="ARBA00022692"/>
    </source>
</evidence>
<dbReference type="InterPro" id="IPR004840">
    <property type="entry name" value="Amino_acid_permease_CS"/>
</dbReference>
<feature type="transmembrane region" description="Helical" evidence="9">
    <location>
        <begin position="206"/>
        <end position="226"/>
    </location>
</feature>
<dbReference type="RefSeq" id="WP_130474455.1">
    <property type="nucleotide sequence ID" value="NZ_SFCC01000003.1"/>
</dbReference>
<comment type="subcellular location">
    <subcellularLocation>
        <location evidence="1">Cell membrane</location>
        <topology evidence="1">Multi-pass membrane protein</topology>
    </subcellularLocation>
</comment>
<gene>
    <name evidence="11" type="ORF">EWH70_07105</name>
</gene>
<evidence type="ECO:0000256" key="6">
    <source>
        <dbReference type="ARBA" id="ARBA00022970"/>
    </source>
</evidence>
<dbReference type="PIRSF" id="PIRSF006060">
    <property type="entry name" value="AA_transporter"/>
    <property type="match status" value="1"/>
</dbReference>
<evidence type="ECO:0000256" key="7">
    <source>
        <dbReference type="ARBA" id="ARBA00022989"/>
    </source>
</evidence>
<keyword evidence="6" id="KW-0029">Amino-acid transport</keyword>
<dbReference type="OrthoDB" id="5297508at2"/>
<evidence type="ECO:0000256" key="8">
    <source>
        <dbReference type="ARBA" id="ARBA00023136"/>
    </source>
</evidence>
<feature type="transmembrane region" description="Helical" evidence="9">
    <location>
        <begin position="338"/>
        <end position="359"/>
    </location>
</feature>
<keyword evidence="8 9" id="KW-0472">Membrane</keyword>
<keyword evidence="12" id="KW-1185">Reference proteome</keyword>
<dbReference type="EMBL" id="SFCC01000003">
    <property type="protein sequence ID" value="RZQ64656.1"/>
    <property type="molecule type" value="Genomic_DNA"/>
</dbReference>
<dbReference type="Proteomes" id="UP000292003">
    <property type="component" value="Unassembled WGS sequence"/>
</dbReference>
<keyword evidence="5 9" id="KW-0812">Transmembrane</keyword>
<keyword evidence="3" id="KW-0813">Transport</keyword>
<protein>
    <submittedName>
        <fullName evidence="11">Amino acid permease</fullName>
    </submittedName>
</protein>
<feature type="transmembrane region" description="Helical" evidence="9">
    <location>
        <begin position="365"/>
        <end position="390"/>
    </location>
</feature>
<feature type="transmembrane region" description="Helical" evidence="9">
    <location>
        <begin position="51"/>
        <end position="71"/>
    </location>
</feature>
<evidence type="ECO:0000313" key="11">
    <source>
        <dbReference type="EMBL" id="RZQ64656.1"/>
    </source>
</evidence>
<evidence type="ECO:0000259" key="10">
    <source>
        <dbReference type="Pfam" id="PF00324"/>
    </source>
</evidence>
<comment type="caution">
    <text evidence="11">The sequence shown here is derived from an EMBL/GenBank/DDBJ whole genome shotgun (WGS) entry which is preliminary data.</text>
</comment>
<accession>A0A4Q7JC96</accession>
<feature type="transmembrane region" description="Helical" evidence="9">
    <location>
        <begin position="411"/>
        <end position="429"/>
    </location>
</feature>
<feature type="transmembrane region" description="Helical" evidence="9">
    <location>
        <begin position="132"/>
        <end position="153"/>
    </location>
</feature>
<dbReference type="PANTHER" id="PTHR43495">
    <property type="entry name" value="GABA PERMEASE"/>
    <property type="match status" value="1"/>
</dbReference>
<sequence length="466" mass="49861">MDQQQTSPNVDDEGYERGLKNRQISMMAIGGAIGVGLFLGAGAAIEASGPALIASYALAGVVIFLIMRALGELLVYRPVSRSFADYAEEFLGRFAAFATGWVYWLMWVVTAMAEITAAGIYVQYWFPSIPQWVTAAVVLGLLFLANLISVKVFGEFEFWFSMIKVVTIVGAILLGLAVILFGFGPAGDTASFAHLWDHGGFFAGGVDGALLALQSVMFAYLGVELIGLTAGEARDPQKVLPKAINNVVVRIAVFYVGALVVLLSLVPWTEFREGESPFVKAFDVIGIHGAAGIIQFVVLTAALSSCNSGIYSTGRMLRTLAVQRSAPKAFTKLSSRKVPAASIYASAAVMALGILINAVVPEKAFTYVTSVATVGVLWTWGVILVCQLRYRRKADAGELPKSGFRMPGAPWTGYFGLAFLALVVVLLGFSEDTRIALYVTPVVGVLIGVGYLVVRKRQAALETAPR</sequence>
<feature type="transmembrane region" description="Helical" evidence="9">
    <location>
        <begin position="285"/>
        <end position="306"/>
    </location>
</feature>
<evidence type="ECO:0000256" key="4">
    <source>
        <dbReference type="ARBA" id="ARBA00022475"/>
    </source>
</evidence>
<dbReference type="GO" id="GO:0055085">
    <property type="term" value="P:transmembrane transport"/>
    <property type="evidence" value="ECO:0007669"/>
    <property type="project" value="InterPro"/>
</dbReference>
<dbReference type="PROSITE" id="PS00218">
    <property type="entry name" value="AMINO_ACID_PERMEASE_1"/>
    <property type="match status" value="1"/>
</dbReference>
<proteinExistence type="inferred from homology"/>
<feature type="transmembrane region" description="Helical" evidence="9">
    <location>
        <begin position="165"/>
        <end position="186"/>
    </location>
</feature>
<dbReference type="GO" id="GO:0005886">
    <property type="term" value="C:plasma membrane"/>
    <property type="evidence" value="ECO:0007669"/>
    <property type="project" value="UniProtKB-SubCell"/>
</dbReference>
<feature type="transmembrane region" description="Helical" evidence="9">
    <location>
        <begin position="247"/>
        <end position="265"/>
    </location>
</feature>
<evidence type="ECO:0000313" key="12">
    <source>
        <dbReference type="Proteomes" id="UP000292003"/>
    </source>
</evidence>
<keyword evidence="7 9" id="KW-1133">Transmembrane helix</keyword>
<comment type="similarity">
    <text evidence="2">Belongs to the amino acid-polyamine-organocation (APC) superfamily. Amino acid transporter (AAT) (TC 2.A.3.1) family.</text>
</comment>
<reference evidence="11 12" key="1">
    <citation type="submission" date="2019-02" db="EMBL/GenBank/DDBJ databases">
        <title>Draft genome sequence of Amycolatopsis sp. 8-3EHSu isolated from roots of Suaeda maritima.</title>
        <authorList>
            <person name="Duangmal K."/>
            <person name="Chantavorakit T."/>
        </authorList>
    </citation>
    <scope>NUCLEOTIDE SEQUENCE [LARGE SCALE GENOMIC DNA]</scope>
    <source>
        <strain evidence="11 12">8-3EHSu</strain>
    </source>
</reference>
<name>A0A4Q7JC96_9PSEU</name>
<dbReference type="Pfam" id="PF00324">
    <property type="entry name" value="AA_permease"/>
    <property type="match status" value="1"/>
</dbReference>
<feature type="transmembrane region" description="Helical" evidence="9">
    <location>
        <begin position="101"/>
        <end position="126"/>
    </location>
</feature>
<dbReference type="FunFam" id="1.20.1740.10:FF:000001">
    <property type="entry name" value="Amino acid permease"/>
    <property type="match status" value="1"/>
</dbReference>
<dbReference type="PANTHER" id="PTHR43495:SF1">
    <property type="entry name" value="L-ASPARAGINE PERMEASE"/>
    <property type="match status" value="1"/>
</dbReference>
<dbReference type="AlphaFoldDB" id="A0A4Q7JC96"/>
<keyword evidence="4" id="KW-1003">Cell membrane</keyword>
<dbReference type="GO" id="GO:0006865">
    <property type="term" value="P:amino acid transport"/>
    <property type="evidence" value="ECO:0007669"/>
    <property type="project" value="UniProtKB-KW"/>
</dbReference>
<feature type="transmembrane region" description="Helical" evidence="9">
    <location>
        <begin position="24"/>
        <end position="45"/>
    </location>
</feature>
<feature type="transmembrane region" description="Helical" evidence="9">
    <location>
        <begin position="435"/>
        <end position="454"/>
    </location>
</feature>
<dbReference type="Gene3D" id="1.20.1740.10">
    <property type="entry name" value="Amino acid/polyamine transporter I"/>
    <property type="match status" value="1"/>
</dbReference>
<evidence type="ECO:0000256" key="3">
    <source>
        <dbReference type="ARBA" id="ARBA00022448"/>
    </source>
</evidence>
<evidence type="ECO:0000256" key="9">
    <source>
        <dbReference type="SAM" id="Phobius"/>
    </source>
</evidence>
<dbReference type="InterPro" id="IPR004841">
    <property type="entry name" value="AA-permease/SLC12A_dom"/>
</dbReference>
<evidence type="ECO:0000256" key="2">
    <source>
        <dbReference type="ARBA" id="ARBA00008583"/>
    </source>
</evidence>
<organism evidence="11 12">
    <name type="scientific">Amycolatopsis suaedae</name>
    <dbReference type="NCBI Taxonomy" id="2510978"/>
    <lineage>
        <taxon>Bacteria</taxon>
        <taxon>Bacillati</taxon>
        <taxon>Actinomycetota</taxon>
        <taxon>Actinomycetes</taxon>
        <taxon>Pseudonocardiales</taxon>
        <taxon>Pseudonocardiaceae</taxon>
        <taxon>Amycolatopsis</taxon>
    </lineage>
</organism>
<feature type="domain" description="Amino acid permease/ SLC12A" evidence="10">
    <location>
        <begin position="24"/>
        <end position="459"/>
    </location>
</feature>